<dbReference type="GO" id="GO:0003677">
    <property type="term" value="F:DNA binding"/>
    <property type="evidence" value="ECO:0007669"/>
    <property type="project" value="InterPro"/>
</dbReference>
<dbReference type="GO" id="GO:0005739">
    <property type="term" value="C:mitochondrion"/>
    <property type="evidence" value="ECO:0007669"/>
    <property type="project" value="UniProtKB-SubCell"/>
</dbReference>
<name>A0A1L7UL81_FUSMA</name>
<comment type="subcellular location">
    <subcellularLocation>
        <location evidence="1">Mitochondrion</location>
    </subcellularLocation>
</comment>
<dbReference type="VEuPathDB" id="FungiDB:FMAN_15461"/>
<proteinExistence type="predicted"/>
<dbReference type="InterPro" id="IPR006134">
    <property type="entry name" value="DNA-dir_DNA_pol_B_multi_dom"/>
</dbReference>
<keyword evidence="3" id="KW-0808">Transferase</keyword>
<evidence type="ECO:0000256" key="5">
    <source>
        <dbReference type="ARBA" id="ARBA00022932"/>
    </source>
</evidence>
<keyword evidence="6" id="KW-0496">Mitochondrion</keyword>
<gene>
    <name evidence="8" type="ORF">FMAN_15461</name>
</gene>
<dbReference type="SUPFAM" id="SSF56672">
    <property type="entry name" value="DNA/RNA polymerases"/>
    <property type="match status" value="1"/>
</dbReference>
<evidence type="ECO:0000256" key="6">
    <source>
        <dbReference type="ARBA" id="ARBA00023128"/>
    </source>
</evidence>
<evidence type="ECO:0000259" key="7">
    <source>
        <dbReference type="Pfam" id="PF00136"/>
    </source>
</evidence>
<dbReference type="InterPro" id="IPR042087">
    <property type="entry name" value="DNA_pol_B_thumb"/>
</dbReference>
<reference evidence="9" key="1">
    <citation type="journal article" date="2016" name="Genome Biol. Evol.">
        <title>Comparative 'omics' of the Fusarium fujikuroi species complex highlights differences in genetic potential and metabolite synthesis.</title>
        <authorList>
            <person name="Niehaus E.-M."/>
            <person name="Muensterkoetter M."/>
            <person name="Proctor R.H."/>
            <person name="Brown D.W."/>
            <person name="Sharon A."/>
            <person name="Idan Y."/>
            <person name="Oren-Young L."/>
            <person name="Sieber C.M."/>
            <person name="Novak O."/>
            <person name="Pencik A."/>
            <person name="Tarkowska D."/>
            <person name="Hromadova K."/>
            <person name="Freeman S."/>
            <person name="Maymon M."/>
            <person name="Elazar M."/>
            <person name="Youssef S.A."/>
            <person name="El-Shabrawy E.S.M."/>
            <person name="Shalaby A.B.A."/>
            <person name="Houterman P."/>
            <person name="Brock N.L."/>
            <person name="Burkhardt I."/>
            <person name="Tsavkelova E.A."/>
            <person name="Dickschat J.S."/>
            <person name="Galuszka P."/>
            <person name="Gueldener U."/>
            <person name="Tudzynski B."/>
        </authorList>
    </citation>
    <scope>NUCLEOTIDE SEQUENCE [LARGE SCALE GENOMIC DNA]</scope>
    <source>
        <strain evidence="9">MRC7560</strain>
    </source>
</reference>
<dbReference type="GO" id="GO:0000166">
    <property type="term" value="F:nucleotide binding"/>
    <property type="evidence" value="ECO:0007669"/>
    <property type="project" value="InterPro"/>
</dbReference>
<dbReference type="EMBL" id="FCQH01000034">
    <property type="protein sequence ID" value="CVL09223.1"/>
    <property type="molecule type" value="Genomic_DNA"/>
</dbReference>
<dbReference type="EC" id="2.7.7.7" evidence="2"/>
<keyword evidence="4" id="KW-0548">Nucleotidyltransferase</keyword>
<dbReference type="GeneID" id="65094701"/>
<feature type="domain" description="DNA-directed DNA polymerase family B multifunctional" evidence="7">
    <location>
        <begin position="11"/>
        <end position="103"/>
    </location>
</feature>
<protein>
    <recommendedName>
        <fullName evidence="2">DNA-directed DNA polymerase</fullName>
        <ecNumber evidence="2">2.7.7.7</ecNumber>
    </recommendedName>
</protein>
<dbReference type="Pfam" id="PF00136">
    <property type="entry name" value="DNA_pol_B"/>
    <property type="match status" value="1"/>
</dbReference>
<organism evidence="8 9">
    <name type="scientific">Fusarium mangiferae</name>
    <name type="common">Mango malformation disease fungus</name>
    <dbReference type="NCBI Taxonomy" id="192010"/>
    <lineage>
        <taxon>Eukaryota</taxon>
        <taxon>Fungi</taxon>
        <taxon>Dikarya</taxon>
        <taxon>Ascomycota</taxon>
        <taxon>Pezizomycotina</taxon>
        <taxon>Sordariomycetes</taxon>
        <taxon>Hypocreomycetidae</taxon>
        <taxon>Hypocreales</taxon>
        <taxon>Nectriaceae</taxon>
        <taxon>Fusarium</taxon>
        <taxon>Fusarium fujikuroi species complex</taxon>
    </lineage>
</organism>
<dbReference type="GO" id="GO:0003887">
    <property type="term" value="F:DNA-directed DNA polymerase activity"/>
    <property type="evidence" value="ECO:0007669"/>
    <property type="project" value="UniProtKB-KW"/>
</dbReference>
<evidence type="ECO:0000256" key="1">
    <source>
        <dbReference type="ARBA" id="ARBA00004173"/>
    </source>
</evidence>
<dbReference type="Gene3D" id="1.10.132.60">
    <property type="entry name" value="DNA polymerase family B, C-terminal domain"/>
    <property type="match status" value="1"/>
</dbReference>
<keyword evidence="5" id="KW-0239">DNA-directed DNA polymerase</keyword>
<dbReference type="Proteomes" id="UP000184255">
    <property type="component" value="Unassembled WGS sequence"/>
</dbReference>
<evidence type="ECO:0000256" key="4">
    <source>
        <dbReference type="ARBA" id="ARBA00022695"/>
    </source>
</evidence>
<dbReference type="RefSeq" id="XP_041691524.1">
    <property type="nucleotide sequence ID" value="XM_041826297.1"/>
</dbReference>
<evidence type="ECO:0000256" key="3">
    <source>
        <dbReference type="ARBA" id="ARBA00022679"/>
    </source>
</evidence>
<dbReference type="InterPro" id="IPR043502">
    <property type="entry name" value="DNA/RNA_pol_sf"/>
</dbReference>
<comment type="caution">
    <text evidence="8">The sequence shown here is derived from an EMBL/GenBank/DDBJ whole genome shotgun (WGS) entry which is preliminary data.</text>
</comment>
<evidence type="ECO:0000313" key="8">
    <source>
        <dbReference type="EMBL" id="CVL09223.1"/>
    </source>
</evidence>
<sequence length="114" mass="12820">MSLQLVDLGADVKGNYKSIIVSSKKRYEAVPWEDSVETKGLAIEKDTNPIAKYALSRTMEILNSDMSNEDKVERLVALVGTLMECIQEERLEANEQVAEVKISGQPHYIYVNND</sequence>
<evidence type="ECO:0000256" key="2">
    <source>
        <dbReference type="ARBA" id="ARBA00012417"/>
    </source>
</evidence>
<evidence type="ECO:0000313" key="9">
    <source>
        <dbReference type="Proteomes" id="UP000184255"/>
    </source>
</evidence>
<keyword evidence="9" id="KW-1185">Reference proteome</keyword>
<accession>A0A1L7UL81</accession>
<dbReference type="AlphaFoldDB" id="A0A1L7UL81"/>